<feature type="compositionally biased region" description="Polar residues" evidence="1">
    <location>
        <begin position="67"/>
        <end position="77"/>
    </location>
</feature>
<feature type="compositionally biased region" description="Basic and acidic residues" evidence="1">
    <location>
        <begin position="1298"/>
        <end position="1309"/>
    </location>
</feature>
<feature type="compositionally biased region" description="Basic and acidic residues" evidence="1">
    <location>
        <begin position="190"/>
        <end position="204"/>
    </location>
</feature>
<feature type="compositionally biased region" description="Acidic residues" evidence="1">
    <location>
        <begin position="1230"/>
        <end position="1241"/>
    </location>
</feature>
<accession>A0A4Z1GU94</accession>
<feature type="compositionally biased region" description="Low complexity" evidence="1">
    <location>
        <begin position="15"/>
        <end position="40"/>
    </location>
</feature>
<comment type="caution">
    <text evidence="2">The sequence shown here is derived from an EMBL/GenBank/DDBJ whole genome shotgun (WGS) entry which is preliminary data.</text>
</comment>
<dbReference type="EMBL" id="PQXK01000038">
    <property type="protein sequence ID" value="TGO40385.1"/>
    <property type="molecule type" value="Genomic_DNA"/>
</dbReference>
<feature type="compositionally biased region" description="Polar residues" evidence="1">
    <location>
        <begin position="272"/>
        <end position="283"/>
    </location>
</feature>
<reference evidence="2 3" key="1">
    <citation type="submission" date="2017-12" db="EMBL/GenBank/DDBJ databases">
        <title>Comparative genomics of Botrytis spp.</title>
        <authorList>
            <person name="Valero-Jimenez C.A."/>
            <person name="Tapia P."/>
            <person name="Veloso J."/>
            <person name="Silva-Moreno E."/>
            <person name="Staats M."/>
            <person name="Valdes J.H."/>
            <person name="Van Kan J.A.L."/>
        </authorList>
    </citation>
    <scope>NUCLEOTIDE SEQUENCE [LARGE SCALE GENOMIC DNA]</scope>
    <source>
        <strain evidence="2 3">Bh0001</strain>
    </source>
</reference>
<feature type="compositionally biased region" description="Basic and acidic residues" evidence="1">
    <location>
        <begin position="94"/>
        <end position="103"/>
    </location>
</feature>
<feature type="region of interest" description="Disordered" evidence="1">
    <location>
        <begin position="1"/>
        <end position="129"/>
    </location>
</feature>
<feature type="compositionally biased region" description="Polar residues" evidence="1">
    <location>
        <begin position="205"/>
        <end position="219"/>
    </location>
</feature>
<sequence length="1378" mass="150613">MADKRRRCEHQNIASGGNSSSRGTPRSNSSPSLLNSINALGAPTRSLDALASSHQPLGTRSPHVSLPISSKVNTPDGPTTGHVGDKPIVYAPRKSQDGGRELKNQNSGTSSKPAGESAPSLLIDNKAEGTGPLHNLRYLKWYMRPRSNAENLEPRERQAQQHQRGRLNRGALCINTHFPKEDEETSSKNTQERIDSSKRSKIKEPSSSNKIKGSTVKSAPTTKLTSTTKPSLSTTTTSNDKHQDSTTKLSLVTKSSSTAKPTANFKLAPPQIVQNLPSKQNNQRSEKSYRQSQKPIKVDTLSEKPRNNASIPSSKTSLATKFYRELYLPSIGKKSCVNKMEEPVGPALELSAPKMGSSRSVPKNLFPTPTSAPTLAEAKLGSVLAASHPSVTDPTKNGSFQTPGAVPYNLTPSPPGSGQESDYRGPYGRGSTSPSDNGFNIVAKFPTALELGPTSVPANENIPIQETKAASPIAEDHSPDRRNSVDTKMQDTGDIPQSLKVVSHATPANFETERPSSHIRADEEMRDFVDLTEPNVITVAASPAFKNPTAHIQSDEEMREAIDLTGEDEEVQKSIEQDEEMPDLMEDTQSFTEDRPGKANHASSSTFRPAGFAESEVGFEPEPEAEAEAKVVQRNFEERVTIDLTLSRSPTPKLDDLPRHINQISAGIASSRINQVIAGRDRVYADENRYNDGDGRAPPPGLVRSMPNDKAQIDASIKDEFVDKKNELQVVASPEDNEQSSKLANDELPRKISGRNQRSPVQSTSSAKHVSVVQSTETDDSAEASASAQGDAMEIDECTDIGTPVEAATPGEAKKKRKGKRGGKGKGKGKGKGDAKNADDQTITHFDDRQLGSDLAQIPRDSELDPLKDQSDRIMSEAEVQQAILDALTVPVFPKAPPNSMVIDEKAYKLAEEGEYFALSHALFSVVPKEVYDRIWKDEYERPQISLSTKTPKWIRPLDPTIKRPAKPETDSTELIKVLCEIEKLLISVWAGVESIVVVLYSELVDKFTSRDLDEYFRAYQVQIYDGWTDLHAHLLTLADWKDRYFTITNIKKRAARSNADPYARLFTIKNPSDLLFYGTMEYLTAMQAAMKAAQDANDCVMMKGPKWKHMIGMDKAVMGEEFSKCLDGLRKFNSFVRKRDWDVPGAHEDDALPPMIASRLATKNASKQVSSTGKKVAVEDIVQENSGDLSDGDPPDYYEASSKYKGKQIAVEDDTEETSGDVSDGDPPYYEEDDDEDNDYVEARSHRRRSGPMLSVQPPTPTNRHASGTIAYSSSRRVSSGNVAKFDNGNKASSTDRSSRHLLPKDGMKPNNGRGASSGSNAMKSSDGIPRGRSLHRAGSIATPASMKTVKKGAKRLMVETGPSSSPNDPKDYFETP</sequence>
<evidence type="ECO:0000313" key="2">
    <source>
        <dbReference type="EMBL" id="TGO40385.1"/>
    </source>
</evidence>
<feature type="region of interest" description="Disordered" evidence="1">
    <location>
        <begin position="1171"/>
        <end position="1378"/>
    </location>
</feature>
<feature type="compositionally biased region" description="Polar residues" evidence="1">
    <location>
        <begin position="389"/>
        <end position="402"/>
    </location>
</feature>
<gene>
    <name evidence="2" type="ORF">BHYA_0038g00600</name>
</gene>
<feature type="compositionally biased region" description="Polar residues" evidence="1">
    <location>
        <begin position="1263"/>
        <end position="1283"/>
    </location>
</feature>
<feature type="region of interest" description="Disordered" evidence="1">
    <location>
        <begin position="687"/>
        <end position="707"/>
    </location>
</feature>
<feature type="compositionally biased region" description="Basic and acidic residues" evidence="1">
    <location>
        <begin position="296"/>
        <end position="306"/>
    </location>
</feature>
<feature type="compositionally biased region" description="Basic residues" evidence="1">
    <location>
        <begin position="814"/>
        <end position="830"/>
    </location>
</feature>
<name>A0A4Z1GU94_9HELO</name>
<evidence type="ECO:0000256" key="1">
    <source>
        <dbReference type="SAM" id="MobiDB-lite"/>
    </source>
</evidence>
<feature type="compositionally biased region" description="Low complexity" evidence="1">
    <location>
        <begin position="246"/>
        <end position="258"/>
    </location>
</feature>
<keyword evidence="3" id="KW-1185">Reference proteome</keyword>
<feature type="region of interest" description="Disordered" evidence="1">
    <location>
        <begin position="730"/>
        <end position="866"/>
    </location>
</feature>
<dbReference type="Proteomes" id="UP000297814">
    <property type="component" value="Unassembled WGS sequence"/>
</dbReference>
<feature type="compositionally biased region" description="Polar residues" evidence="1">
    <location>
        <begin position="754"/>
        <end position="774"/>
    </location>
</feature>
<feature type="compositionally biased region" description="Low complexity" evidence="1">
    <location>
        <begin position="220"/>
        <end position="238"/>
    </location>
</feature>
<evidence type="ECO:0000313" key="3">
    <source>
        <dbReference type="Proteomes" id="UP000297814"/>
    </source>
</evidence>
<feature type="compositionally biased region" description="Polar residues" evidence="1">
    <location>
        <begin position="1315"/>
        <end position="1325"/>
    </location>
</feature>
<proteinExistence type="predicted"/>
<organism evidence="2 3">
    <name type="scientific">Botrytis hyacinthi</name>
    <dbReference type="NCBI Taxonomy" id="278943"/>
    <lineage>
        <taxon>Eukaryota</taxon>
        <taxon>Fungi</taxon>
        <taxon>Dikarya</taxon>
        <taxon>Ascomycota</taxon>
        <taxon>Pezizomycotina</taxon>
        <taxon>Leotiomycetes</taxon>
        <taxon>Helotiales</taxon>
        <taxon>Sclerotiniaceae</taxon>
        <taxon>Botrytis</taxon>
    </lineage>
</organism>
<feature type="region of interest" description="Disordered" evidence="1">
    <location>
        <begin position="387"/>
        <end position="437"/>
    </location>
</feature>
<feature type="region of interest" description="Disordered" evidence="1">
    <location>
        <begin position="149"/>
        <end position="313"/>
    </location>
</feature>
<protein>
    <submittedName>
        <fullName evidence="2">Uncharacterized protein</fullName>
    </submittedName>
</protein>